<gene>
    <name evidence="2" type="ORF">GTP55_13570</name>
</gene>
<reference evidence="2 3" key="1">
    <citation type="submission" date="2019-12" db="EMBL/GenBank/DDBJ databases">
        <title>Novel species isolated from a subtropical stream in China.</title>
        <authorList>
            <person name="Lu H."/>
        </authorList>
    </citation>
    <scope>NUCLEOTIDE SEQUENCE [LARGE SCALE GENOMIC DNA]</scope>
    <source>
        <strain evidence="2 3">FT109W</strain>
    </source>
</reference>
<accession>A0ABW9WHJ2</accession>
<feature type="transmembrane region" description="Helical" evidence="1">
    <location>
        <begin position="6"/>
        <end position="27"/>
    </location>
</feature>
<dbReference type="Proteomes" id="UP000466332">
    <property type="component" value="Unassembled WGS sequence"/>
</dbReference>
<evidence type="ECO:0000313" key="3">
    <source>
        <dbReference type="Proteomes" id="UP000466332"/>
    </source>
</evidence>
<keyword evidence="1" id="KW-0812">Transmembrane</keyword>
<keyword evidence="1" id="KW-0472">Membrane</keyword>
<comment type="caution">
    <text evidence="2">The sequence shown here is derived from an EMBL/GenBank/DDBJ whole genome shotgun (WGS) entry which is preliminary data.</text>
</comment>
<evidence type="ECO:0000313" key="2">
    <source>
        <dbReference type="EMBL" id="MYN40403.1"/>
    </source>
</evidence>
<protein>
    <submittedName>
        <fullName evidence="2">Type II secretion system protein</fullName>
    </submittedName>
</protein>
<organism evidence="2 3">
    <name type="scientific">Duganella margarita</name>
    <dbReference type="NCBI Taxonomy" id="2692170"/>
    <lineage>
        <taxon>Bacteria</taxon>
        <taxon>Pseudomonadati</taxon>
        <taxon>Pseudomonadota</taxon>
        <taxon>Betaproteobacteria</taxon>
        <taxon>Burkholderiales</taxon>
        <taxon>Oxalobacteraceae</taxon>
        <taxon>Telluria group</taxon>
        <taxon>Duganella</taxon>
    </lineage>
</organism>
<name>A0ABW9WHJ2_9BURK</name>
<evidence type="ECO:0000256" key="1">
    <source>
        <dbReference type="SAM" id="Phobius"/>
    </source>
</evidence>
<sequence length="150" mass="17160">MARQSGFTYVIVMFLVAVLSIISVRALENTLTTERRDKEAQLLLVGQAYADAIAAYYNGSPGTEKRWPQKPEDLLLDQRTNRTFRAIRKLYRDPLTGAKEWGYVYNGDDLVGVYSLSPQKPLKRDQFPPNQAGFKNANSYRDWKFVYAGQ</sequence>
<dbReference type="RefSeq" id="WP_161045460.1">
    <property type="nucleotide sequence ID" value="NZ_WWCS01000007.1"/>
</dbReference>
<keyword evidence="3" id="KW-1185">Reference proteome</keyword>
<keyword evidence="1" id="KW-1133">Transmembrane helix</keyword>
<proteinExistence type="predicted"/>
<dbReference type="EMBL" id="WWCS01000007">
    <property type="protein sequence ID" value="MYN40403.1"/>
    <property type="molecule type" value="Genomic_DNA"/>
</dbReference>